<organism evidence="1 2">
    <name type="scientific">Sarocladium strictum</name>
    <name type="common">Black bundle disease fungus</name>
    <name type="synonym">Acremonium strictum</name>
    <dbReference type="NCBI Taxonomy" id="5046"/>
    <lineage>
        <taxon>Eukaryota</taxon>
        <taxon>Fungi</taxon>
        <taxon>Dikarya</taxon>
        <taxon>Ascomycota</taxon>
        <taxon>Pezizomycotina</taxon>
        <taxon>Sordariomycetes</taxon>
        <taxon>Hypocreomycetidae</taxon>
        <taxon>Hypocreales</taxon>
        <taxon>Sarocladiaceae</taxon>
        <taxon>Sarocladium</taxon>
    </lineage>
</organism>
<reference evidence="1" key="1">
    <citation type="submission" date="2022-10" db="EMBL/GenBank/DDBJ databases">
        <title>Determination and structural analysis of whole genome sequence of Sarocladium strictum F4-1.</title>
        <authorList>
            <person name="Hu L."/>
            <person name="Jiang Y."/>
        </authorList>
    </citation>
    <scope>NUCLEOTIDE SEQUENCE</scope>
    <source>
        <strain evidence="1">F4-1</strain>
    </source>
</reference>
<protein>
    <recommendedName>
        <fullName evidence="3">F-box domain-containing protein</fullName>
    </recommendedName>
</protein>
<dbReference type="Proteomes" id="UP001175261">
    <property type="component" value="Unassembled WGS sequence"/>
</dbReference>
<dbReference type="AlphaFoldDB" id="A0AA39L7Q5"/>
<keyword evidence="2" id="KW-1185">Reference proteome</keyword>
<accession>A0AA39L7Q5</accession>
<evidence type="ECO:0000313" key="2">
    <source>
        <dbReference type="Proteomes" id="UP001175261"/>
    </source>
</evidence>
<evidence type="ECO:0000313" key="1">
    <source>
        <dbReference type="EMBL" id="KAK0387212.1"/>
    </source>
</evidence>
<proteinExistence type="predicted"/>
<name>A0AA39L7Q5_SARSR</name>
<sequence length="459" mass="51663">MADNTSSHILQLPGEILTDIVLLSAPFSSSTGFYHWLSLRKDTTALALPLVCRRFHEIATPFLYQDLELDLGDGLPSERLRSKIFCLHRTLDKNPDLRRHCRALFIDAVVTWTSEDLWSKHAASAAALRECVEDMARWLADLTCFWMSIEVNGIRLFHFDTASIVRQVLVNNARLEKLTIQDTVTAAVPLPTILDTLSTSGPEACLSTLVLAGLSDSQSAEIWTQLQPGTASITELTLKHCLLRSTCLEALVRWPKKLLKFDFSMPSSQYYAGEPAATPYTLAVLHPILSWQKDSLLSIAIRELLNGGGIRGFDLANFTALRNLWLTHALTGTDTASISSLVAPGLRVLQWDLTREHPENSETLDSFQEAEETWLRAFIAAAVDRGCKLDHVNIIFSPEWFSDGGGEEMKRKYPWDRMDEIARDARQHGITLSYNPPNITKEQFESELDSHRQFLQRLE</sequence>
<evidence type="ECO:0008006" key="3">
    <source>
        <dbReference type="Google" id="ProtNLM"/>
    </source>
</evidence>
<gene>
    <name evidence="1" type="ORF">NLU13_5525</name>
</gene>
<dbReference type="EMBL" id="JAPDFR010000004">
    <property type="protein sequence ID" value="KAK0387212.1"/>
    <property type="molecule type" value="Genomic_DNA"/>
</dbReference>
<comment type="caution">
    <text evidence="1">The sequence shown here is derived from an EMBL/GenBank/DDBJ whole genome shotgun (WGS) entry which is preliminary data.</text>
</comment>